<organism evidence="5 6">
    <name type="scientific">Mycena metata</name>
    <dbReference type="NCBI Taxonomy" id="1033252"/>
    <lineage>
        <taxon>Eukaryota</taxon>
        <taxon>Fungi</taxon>
        <taxon>Dikarya</taxon>
        <taxon>Basidiomycota</taxon>
        <taxon>Agaricomycotina</taxon>
        <taxon>Agaricomycetes</taxon>
        <taxon>Agaricomycetidae</taxon>
        <taxon>Agaricales</taxon>
        <taxon>Marasmiineae</taxon>
        <taxon>Mycenaceae</taxon>
        <taxon>Mycena</taxon>
    </lineage>
</organism>
<evidence type="ECO:0000313" key="6">
    <source>
        <dbReference type="Proteomes" id="UP001215598"/>
    </source>
</evidence>
<comment type="caution">
    <text evidence="5">The sequence shown here is derived from an EMBL/GenBank/DDBJ whole genome shotgun (WGS) entry which is preliminary data.</text>
</comment>
<feature type="region of interest" description="Disordered" evidence="3">
    <location>
        <begin position="338"/>
        <end position="375"/>
    </location>
</feature>
<comment type="similarity">
    <text evidence="1">Belongs to the TEC1 family.</text>
</comment>
<feature type="compositionally biased region" description="Pro residues" evidence="3">
    <location>
        <begin position="340"/>
        <end position="354"/>
    </location>
</feature>
<dbReference type="GO" id="GO:0003700">
    <property type="term" value="F:DNA-binding transcription factor activity"/>
    <property type="evidence" value="ECO:0007669"/>
    <property type="project" value="InterPro"/>
</dbReference>
<evidence type="ECO:0000256" key="2">
    <source>
        <dbReference type="PROSITE-ProRule" id="PRU00505"/>
    </source>
</evidence>
<evidence type="ECO:0000259" key="4">
    <source>
        <dbReference type="PROSITE" id="PS51088"/>
    </source>
</evidence>
<dbReference type="PROSITE" id="PS51088">
    <property type="entry name" value="TEA_2"/>
    <property type="match status" value="1"/>
</dbReference>
<feature type="domain" description="TEA" evidence="4">
    <location>
        <begin position="31"/>
        <end position="109"/>
    </location>
</feature>
<gene>
    <name evidence="5" type="ORF">B0H16DRAFT_1504457</name>
</gene>
<name>A0AAD7K2S4_9AGAR</name>
<dbReference type="SMART" id="SM00426">
    <property type="entry name" value="TEA"/>
    <property type="match status" value="1"/>
</dbReference>
<dbReference type="Pfam" id="PF01285">
    <property type="entry name" value="TEA"/>
    <property type="match status" value="1"/>
</dbReference>
<accession>A0AAD7K2S4</accession>
<evidence type="ECO:0000256" key="3">
    <source>
        <dbReference type="SAM" id="MobiDB-lite"/>
    </source>
</evidence>
<dbReference type="Proteomes" id="UP001215598">
    <property type="component" value="Unassembled WGS sequence"/>
</dbReference>
<sequence>MSRRAPSHCGVLSTSTTETPIPGRRSRKRTKERTEEVWPPVLESALLDALDKYRPTNNLRYQRDTRSLLRFPKRNRFISDYIFSVTGTRRTAKQVGSRLQQTRESCNDERILGLISRREYSLEPDMDFTVDANTPSASSTPFELPSAGPSPVSSASDFNDIEMDTGIPSPERLPSTFVTIELVPPSGSALRSHEQRPAAIKSPTTNQQSLLLEYPSDIENNNPILTFSTPREISTSRHYSHFRLFLGDILAHSEITRLGFISTSFETSPQRHTYSTNLIPLFWAHLCRTAQLFECIIIQDIMKTLAPFDDLPASPSANDQSIRSVTYEFSASRTPEAVFRPPPLVSEPPLPPGFPVARRGPREPTTRPTSKASRSADIASFSHALASSSEQYVQAEDAVYGWSADGSAVALPTDGLFFGTAFHHQDDTQASSWVPQLSSSSFEDDRSIRYLPNQWLDPNGHYYPNPGVPSSMWSASPMYSELNSNSYY</sequence>
<evidence type="ECO:0000256" key="1">
    <source>
        <dbReference type="ARBA" id="ARBA00008421"/>
    </source>
</evidence>
<dbReference type="InterPro" id="IPR000818">
    <property type="entry name" value="TEA/ATTS_dom"/>
</dbReference>
<dbReference type="AlphaFoldDB" id="A0AAD7K2S4"/>
<dbReference type="InterPro" id="IPR038096">
    <property type="entry name" value="TEA/ATTS_sf"/>
</dbReference>
<feature type="region of interest" description="Disordered" evidence="3">
    <location>
        <begin position="1"/>
        <end position="35"/>
    </location>
</feature>
<feature type="DNA-binding region" description="TEA" evidence="2">
    <location>
        <begin position="31"/>
        <end position="109"/>
    </location>
</feature>
<keyword evidence="6" id="KW-1185">Reference proteome</keyword>
<feature type="region of interest" description="Disordered" evidence="3">
    <location>
        <begin position="134"/>
        <end position="153"/>
    </location>
</feature>
<evidence type="ECO:0000313" key="5">
    <source>
        <dbReference type="EMBL" id="KAJ7777144.1"/>
    </source>
</evidence>
<dbReference type="EMBL" id="JARKIB010000008">
    <property type="protein sequence ID" value="KAJ7777144.1"/>
    <property type="molecule type" value="Genomic_DNA"/>
</dbReference>
<reference evidence="5" key="1">
    <citation type="submission" date="2023-03" db="EMBL/GenBank/DDBJ databases">
        <title>Massive genome expansion in bonnet fungi (Mycena s.s.) driven by repeated elements and novel gene families across ecological guilds.</title>
        <authorList>
            <consortium name="Lawrence Berkeley National Laboratory"/>
            <person name="Harder C.B."/>
            <person name="Miyauchi S."/>
            <person name="Viragh M."/>
            <person name="Kuo A."/>
            <person name="Thoen E."/>
            <person name="Andreopoulos B."/>
            <person name="Lu D."/>
            <person name="Skrede I."/>
            <person name="Drula E."/>
            <person name="Henrissat B."/>
            <person name="Morin E."/>
            <person name="Kohler A."/>
            <person name="Barry K."/>
            <person name="LaButti K."/>
            <person name="Morin E."/>
            <person name="Salamov A."/>
            <person name="Lipzen A."/>
            <person name="Mereny Z."/>
            <person name="Hegedus B."/>
            <person name="Baldrian P."/>
            <person name="Stursova M."/>
            <person name="Weitz H."/>
            <person name="Taylor A."/>
            <person name="Grigoriev I.V."/>
            <person name="Nagy L.G."/>
            <person name="Martin F."/>
            <person name="Kauserud H."/>
        </authorList>
    </citation>
    <scope>NUCLEOTIDE SEQUENCE</scope>
    <source>
        <strain evidence="5">CBHHK182m</strain>
    </source>
</reference>
<proteinExistence type="inferred from homology"/>
<dbReference type="Gene3D" id="6.10.20.40">
    <property type="entry name" value="TEA/ATTS domain"/>
    <property type="match status" value="1"/>
</dbReference>
<protein>
    <recommendedName>
        <fullName evidence="4">TEA domain-containing protein</fullName>
    </recommendedName>
</protein>